<dbReference type="AlphaFoldDB" id="A0A0F7PTG1"/>
<evidence type="ECO:0000313" key="2">
    <source>
        <dbReference type="EMBL" id="AKI04512.1"/>
    </source>
</evidence>
<name>A0A0F7PTG1_9LACO</name>
<feature type="transmembrane region" description="Helical" evidence="1">
    <location>
        <begin position="424"/>
        <end position="443"/>
    </location>
</feature>
<feature type="transmembrane region" description="Helical" evidence="1">
    <location>
        <begin position="213"/>
        <end position="229"/>
    </location>
</feature>
<feature type="transmembrane region" description="Helical" evidence="1">
    <location>
        <begin position="190"/>
        <end position="207"/>
    </location>
</feature>
<keyword evidence="1" id="KW-0812">Transmembrane</keyword>
<feature type="transmembrane region" description="Helical" evidence="1">
    <location>
        <begin position="12"/>
        <end position="32"/>
    </location>
</feature>
<gene>
    <name evidence="2" type="ORF">LsR_00965</name>
</gene>
<keyword evidence="1" id="KW-1133">Transmembrane helix</keyword>
<feature type="transmembrane region" description="Helical" evidence="1">
    <location>
        <begin position="107"/>
        <end position="128"/>
    </location>
</feature>
<protein>
    <submittedName>
        <fullName evidence="2">Membrane protein</fullName>
    </submittedName>
</protein>
<feature type="transmembrane region" description="Helical" evidence="1">
    <location>
        <begin position="166"/>
        <end position="183"/>
    </location>
</feature>
<dbReference type="RefSeq" id="WP_003702270.1">
    <property type="nucleotide sequence ID" value="NZ_CP011403.1"/>
</dbReference>
<proteinExistence type="predicted"/>
<dbReference type="Proteomes" id="UP000035027">
    <property type="component" value="Chromosome"/>
</dbReference>
<accession>A0A0F7PTG1</accession>
<feature type="transmembrane region" description="Helical" evidence="1">
    <location>
        <begin position="391"/>
        <end position="412"/>
    </location>
</feature>
<evidence type="ECO:0000256" key="1">
    <source>
        <dbReference type="SAM" id="Phobius"/>
    </source>
</evidence>
<feature type="transmembrane region" description="Helical" evidence="1">
    <location>
        <begin position="236"/>
        <end position="256"/>
    </location>
</feature>
<keyword evidence="1" id="KW-0472">Membrane</keyword>
<dbReference type="PATRIC" id="fig|1194971.3.peg.969"/>
<feature type="transmembrane region" description="Helical" evidence="1">
    <location>
        <begin position="140"/>
        <end position="160"/>
    </location>
</feature>
<dbReference type="EMBL" id="CP011403">
    <property type="protein sequence ID" value="AKI04512.1"/>
    <property type="molecule type" value="Genomic_DNA"/>
</dbReference>
<reference evidence="2 3" key="1">
    <citation type="submission" date="2015-05" db="EMBL/GenBank/DDBJ databases">
        <title>Complete genome sequence of Lactobacillus salivarius Ren, a probiotic strain with antitumor activity.</title>
        <authorList>
            <person name="Sun E."/>
            <person name="Zhao L."/>
            <person name="Liu S."/>
            <person name="Zhang M."/>
            <person name="Guo H."/>
            <person name="Ren F."/>
        </authorList>
    </citation>
    <scope>NUCLEOTIDE SEQUENCE [LARGE SCALE GENOMIC DNA]</scope>
    <source>
        <strain evidence="2 3">Ren</strain>
    </source>
</reference>
<sequence length="486" mass="55321">MIEKFRKNISPPLLACVLAAVIVGYLLFVSPINGYADNGDFARVIYINGIYPLDTKNYQYTTYLTQHYGLFKYYNEHIAMLFSSQGIFVKTAVLLNKLFYSKTVFDIRFMGLVYYVFYLGAIYLLTLAVTNSNRRKNVDYVIALIVVFMFADSSLTLYFNSFFAEPVMIIAMMYITASLLLLMKKHFARSWYILAVYFLSSLALVTVKQQNAPLALSLVVVTIGIYFVYRNKLSRLLIPISCLILLGSGIATYVMITDQFSNINSYQSMTRGVMLKEQDPGNSLEKGGISRQYGLLKGDIYTQTYAATSIKSKNITKDFIPKYNFAWILKYYLTHEQQFNEMLDVAARDGYLVQIKAVGDFTKKSGAKPHQQVQYFTLYGAMMKAFFPKKFAFYMTLCVVLVALYIVIFVISVKSNEMESAIKVFMVIGYTTMVIGTFITAVVGDGDADLAKHLLMVPLSLNLIFLQIISDVLHHNFWHPSREGEY</sequence>
<organism evidence="2 3">
    <name type="scientific">Ligilactobacillus salivarius str. Ren</name>
    <dbReference type="NCBI Taxonomy" id="1194971"/>
    <lineage>
        <taxon>Bacteria</taxon>
        <taxon>Bacillati</taxon>
        <taxon>Bacillota</taxon>
        <taxon>Bacilli</taxon>
        <taxon>Lactobacillales</taxon>
        <taxon>Lactobacillaceae</taxon>
        <taxon>Ligilactobacillus</taxon>
    </lineage>
</organism>
<evidence type="ECO:0000313" key="3">
    <source>
        <dbReference type="Proteomes" id="UP000035027"/>
    </source>
</evidence>